<dbReference type="PANTHER" id="PTHR43540:SF6">
    <property type="entry name" value="ISOCHORISMATASE-LIKE DOMAIN-CONTAINING PROTEIN"/>
    <property type="match status" value="1"/>
</dbReference>
<evidence type="ECO:0000313" key="4">
    <source>
        <dbReference type="Proteomes" id="UP000585272"/>
    </source>
</evidence>
<reference evidence="3 4" key="1">
    <citation type="submission" date="2020-08" db="EMBL/GenBank/DDBJ databases">
        <title>Genomic Encyclopedia of Archaeal and Bacterial Type Strains, Phase II (KMG-II): from individual species to whole genera.</title>
        <authorList>
            <person name="Goeker M."/>
        </authorList>
    </citation>
    <scope>NUCLEOTIDE SEQUENCE [LARGE SCALE GENOMIC DNA]</scope>
    <source>
        <strain evidence="3 4">DSM 23288</strain>
    </source>
</reference>
<proteinExistence type="predicted"/>
<keyword evidence="4" id="KW-1185">Reference proteome</keyword>
<evidence type="ECO:0000256" key="1">
    <source>
        <dbReference type="ARBA" id="ARBA00022801"/>
    </source>
</evidence>
<name>A0A840IBN1_9ACTN</name>
<dbReference type="InterPro" id="IPR050272">
    <property type="entry name" value="Isochorismatase-like_hydrls"/>
</dbReference>
<feature type="domain" description="Isochorismatase-like" evidence="2">
    <location>
        <begin position="5"/>
        <end position="175"/>
    </location>
</feature>
<comment type="caution">
    <text evidence="3">The sequence shown here is derived from an EMBL/GenBank/DDBJ whole genome shotgun (WGS) entry which is preliminary data.</text>
</comment>
<dbReference type="Gene3D" id="3.40.50.850">
    <property type="entry name" value="Isochorismatase-like"/>
    <property type="match status" value="1"/>
</dbReference>
<evidence type="ECO:0000313" key="3">
    <source>
        <dbReference type="EMBL" id="MBB4662299.1"/>
    </source>
</evidence>
<keyword evidence="1" id="KW-0378">Hydrolase</keyword>
<dbReference type="CDD" id="cd00431">
    <property type="entry name" value="cysteine_hydrolases"/>
    <property type="match status" value="1"/>
</dbReference>
<organism evidence="3 4">
    <name type="scientific">Conexibacter arvalis</name>
    <dbReference type="NCBI Taxonomy" id="912552"/>
    <lineage>
        <taxon>Bacteria</taxon>
        <taxon>Bacillati</taxon>
        <taxon>Actinomycetota</taxon>
        <taxon>Thermoleophilia</taxon>
        <taxon>Solirubrobacterales</taxon>
        <taxon>Conexibacteraceae</taxon>
        <taxon>Conexibacter</taxon>
    </lineage>
</organism>
<dbReference type="RefSeq" id="WP_183341389.1">
    <property type="nucleotide sequence ID" value="NZ_JACHNU010000002.1"/>
</dbReference>
<dbReference type="EMBL" id="JACHNU010000002">
    <property type="protein sequence ID" value="MBB4662299.1"/>
    <property type="molecule type" value="Genomic_DNA"/>
</dbReference>
<dbReference type="Pfam" id="PF00857">
    <property type="entry name" value="Isochorismatase"/>
    <property type="match status" value="1"/>
</dbReference>
<gene>
    <name evidence="3" type="ORF">BDZ31_001885</name>
</gene>
<protein>
    <submittedName>
        <fullName evidence="3">Nicotinamidase-related amidase</fullName>
    </submittedName>
</protein>
<sequence length="185" mass="20536">MTASSVLIVCDMLNPYDHDDADALAASAEAVVEPLRDLIERSRDADGVDVVWVNDNHGDYAAQREQLVERALAGRRPDLIEPLVPAPDHEFLVKVRHSAFYGTALDELLRTREARRVILTGQVTEQCVLYTALDAYVRHFEIRVVRDAVAHIDRSLSDAALRMMERNMRAEIVAAADCLGARSGA</sequence>
<dbReference type="SUPFAM" id="SSF52499">
    <property type="entry name" value="Isochorismatase-like hydrolases"/>
    <property type="match status" value="1"/>
</dbReference>
<dbReference type="PANTHER" id="PTHR43540">
    <property type="entry name" value="PEROXYUREIDOACRYLATE/UREIDOACRYLATE AMIDOHYDROLASE-RELATED"/>
    <property type="match status" value="1"/>
</dbReference>
<evidence type="ECO:0000259" key="2">
    <source>
        <dbReference type="Pfam" id="PF00857"/>
    </source>
</evidence>
<dbReference type="InterPro" id="IPR000868">
    <property type="entry name" value="Isochorismatase-like_dom"/>
</dbReference>
<dbReference type="GO" id="GO:0016787">
    <property type="term" value="F:hydrolase activity"/>
    <property type="evidence" value="ECO:0007669"/>
    <property type="project" value="UniProtKB-KW"/>
</dbReference>
<dbReference type="Proteomes" id="UP000585272">
    <property type="component" value="Unassembled WGS sequence"/>
</dbReference>
<dbReference type="InterPro" id="IPR036380">
    <property type="entry name" value="Isochorismatase-like_sf"/>
</dbReference>
<accession>A0A840IBN1</accession>
<dbReference type="AlphaFoldDB" id="A0A840IBN1"/>